<keyword evidence="4" id="KW-0677">Repeat</keyword>
<dbReference type="Proteomes" id="UP000231279">
    <property type="component" value="Unassembled WGS sequence"/>
</dbReference>
<dbReference type="PANTHER" id="PTHR32093">
    <property type="entry name" value="LEUCINE-RICH REPEAT EXTENSIN-LIKE PROTEIN 3-RELATED"/>
    <property type="match status" value="1"/>
</dbReference>
<keyword evidence="2" id="KW-0964">Secreted</keyword>
<dbReference type="InterPro" id="IPR051582">
    <property type="entry name" value="LRR_extensin-like_regulator"/>
</dbReference>
<comment type="subcellular location">
    <subcellularLocation>
        <location evidence="1">Secreted</location>
    </subcellularLocation>
</comment>
<keyword evidence="3" id="KW-0732">Signal</keyword>
<dbReference type="EMBL" id="NKXS01006585">
    <property type="protein sequence ID" value="PIN01118.1"/>
    <property type="molecule type" value="Genomic_DNA"/>
</dbReference>
<dbReference type="InterPro" id="IPR001611">
    <property type="entry name" value="Leu-rich_rpt"/>
</dbReference>
<evidence type="ECO:0000256" key="1">
    <source>
        <dbReference type="ARBA" id="ARBA00004613"/>
    </source>
</evidence>
<reference evidence="7" key="1">
    <citation type="journal article" date="2018" name="Gigascience">
        <title>Genome assembly of the Pink Ipe (Handroanthus impetiginosus, Bignoniaceae), a highly valued, ecologically keystone Neotropical timber forest tree.</title>
        <authorList>
            <person name="Silva-Junior O.B."/>
            <person name="Grattapaglia D."/>
            <person name="Novaes E."/>
            <person name="Collevatti R.G."/>
        </authorList>
    </citation>
    <scope>NUCLEOTIDE SEQUENCE [LARGE SCALE GENOMIC DNA]</scope>
    <source>
        <strain evidence="7">cv. UFG-1</strain>
    </source>
</reference>
<dbReference type="AlphaFoldDB" id="A0A2G9G740"/>
<dbReference type="Gene3D" id="3.80.10.10">
    <property type="entry name" value="Ribonuclease Inhibitor"/>
    <property type="match status" value="1"/>
</dbReference>
<keyword evidence="7" id="KW-1185">Reference proteome</keyword>
<evidence type="ECO:0000256" key="3">
    <source>
        <dbReference type="ARBA" id="ARBA00022729"/>
    </source>
</evidence>
<comment type="caution">
    <text evidence="6">The sequence shown here is derived from an EMBL/GenBank/DDBJ whole genome shotgun (WGS) entry which is preliminary data.</text>
</comment>
<feature type="region of interest" description="Disordered" evidence="5">
    <location>
        <begin position="116"/>
        <end position="142"/>
    </location>
</feature>
<dbReference type="OrthoDB" id="676979at2759"/>
<dbReference type="SUPFAM" id="SSF52058">
    <property type="entry name" value="L domain-like"/>
    <property type="match status" value="1"/>
</dbReference>
<evidence type="ECO:0008006" key="8">
    <source>
        <dbReference type="Google" id="ProtNLM"/>
    </source>
</evidence>
<sequence length="142" mass="15876">MNQLTGPIPQSFGCLKSMNYLDLSHNRMYGTVPESLCKLRGLVELNLKVNYFTKVGPECRKLIANKKLDIKMNCILGLPLQRSPEECKAFFLKQHSCPNPSELNIVPCKIDASASTEESEPMGMAPPRSYAALQRHRPSGPR</sequence>
<dbReference type="GO" id="GO:0005576">
    <property type="term" value="C:extracellular region"/>
    <property type="evidence" value="ECO:0007669"/>
    <property type="project" value="UniProtKB-SubCell"/>
</dbReference>
<dbReference type="STRING" id="429701.A0A2G9G740"/>
<dbReference type="Pfam" id="PF00560">
    <property type="entry name" value="LRR_1"/>
    <property type="match status" value="1"/>
</dbReference>
<accession>A0A2G9G740</accession>
<gene>
    <name evidence="6" type="ORF">CDL12_26376</name>
</gene>
<evidence type="ECO:0000256" key="5">
    <source>
        <dbReference type="SAM" id="MobiDB-lite"/>
    </source>
</evidence>
<evidence type="ECO:0000313" key="7">
    <source>
        <dbReference type="Proteomes" id="UP000231279"/>
    </source>
</evidence>
<evidence type="ECO:0000256" key="2">
    <source>
        <dbReference type="ARBA" id="ARBA00022525"/>
    </source>
</evidence>
<dbReference type="InterPro" id="IPR032675">
    <property type="entry name" value="LRR_dom_sf"/>
</dbReference>
<proteinExistence type="predicted"/>
<evidence type="ECO:0000313" key="6">
    <source>
        <dbReference type="EMBL" id="PIN01118.1"/>
    </source>
</evidence>
<evidence type="ECO:0000256" key="4">
    <source>
        <dbReference type="ARBA" id="ARBA00022737"/>
    </source>
</evidence>
<dbReference type="PANTHER" id="PTHR32093:SF122">
    <property type="entry name" value="LEUCINE-RICH REPEAT-CONTAINING N-TERMINAL PLANT-TYPE DOMAIN-CONTAINING PROTEIN"/>
    <property type="match status" value="1"/>
</dbReference>
<organism evidence="6 7">
    <name type="scientific">Handroanthus impetiginosus</name>
    <dbReference type="NCBI Taxonomy" id="429701"/>
    <lineage>
        <taxon>Eukaryota</taxon>
        <taxon>Viridiplantae</taxon>
        <taxon>Streptophyta</taxon>
        <taxon>Embryophyta</taxon>
        <taxon>Tracheophyta</taxon>
        <taxon>Spermatophyta</taxon>
        <taxon>Magnoliopsida</taxon>
        <taxon>eudicotyledons</taxon>
        <taxon>Gunneridae</taxon>
        <taxon>Pentapetalae</taxon>
        <taxon>asterids</taxon>
        <taxon>lamiids</taxon>
        <taxon>Lamiales</taxon>
        <taxon>Bignoniaceae</taxon>
        <taxon>Crescentiina</taxon>
        <taxon>Tabebuia alliance</taxon>
        <taxon>Handroanthus</taxon>
    </lineage>
</organism>
<name>A0A2G9G740_9LAMI</name>
<protein>
    <recommendedName>
        <fullName evidence="8">Non-specific serine/threonine protein kinase</fullName>
    </recommendedName>
</protein>